<gene>
    <name evidence="6" type="ORF">DL546_005576</name>
</gene>
<dbReference type="PANTHER" id="PTHR12415:SF4">
    <property type="entry name" value="TYROSYL-DNA PHOSPHODIESTERASE DOMAIN-CONTAINING PROTEIN"/>
    <property type="match status" value="1"/>
</dbReference>
<dbReference type="OrthoDB" id="47785at2759"/>
<feature type="site" description="Interaction with DNA" evidence="3">
    <location>
        <position position="540"/>
    </location>
</feature>
<evidence type="ECO:0000256" key="3">
    <source>
        <dbReference type="PIRSR" id="PIRSR610347-3"/>
    </source>
</evidence>
<dbReference type="EMBL" id="QVQW01000023">
    <property type="protein sequence ID" value="RKU45150.1"/>
    <property type="molecule type" value="Genomic_DNA"/>
</dbReference>
<feature type="compositionally biased region" description="Polar residues" evidence="4">
    <location>
        <begin position="31"/>
        <end position="41"/>
    </location>
</feature>
<feature type="region of interest" description="Disordered" evidence="4">
    <location>
        <begin position="103"/>
        <end position="169"/>
    </location>
</feature>
<dbReference type="GO" id="GO:0003690">
    <property type="term" value="F:double-stranded DNA binding"/>
    <property type="evidence" value="ECO:0007669"/>
    <property type="project" value="TreeGrafter"/>
</dbReference>
<dbReference type="GO" id="GO:0006281">
    <property type="term" value="P:DNA repair"/>
    <property type="evidence" value="ECO:0007669"/>
    <property type="project" value="InterPro"/>
</dbReference>
<proteinExistence type="predicted"/>
<reference evidence="6 7" key="1">
    <citation type="submission" date="2018-08" db="EMBL/GenBank/DDBJ databases">
        <title>Draft genome of the lignicolous fungus Coniochaeta pulveracea.</title>
        <authorList>
            <person name="Borstlap C.J."/>
            <person name="De Witt R.N."/>
            <person name="Botha A."/>
            <person name="Volschenk H."/>
        </authorList>
    </citation>
    <scope>NUCLEOTIDE SEQUENCE [LARGE SCALE GENOMIC DNA]</scope>
    <source>
        <strain evidence="6 7">CAB683</strain>
    </source>
</reference>
<feature type="binding site" evidence="2">
    <location>
        <position position="512"/>
    </location>
    <ligand>
        <name>substrate</name>
    </ligand>
</feature>
<dbReference type="SUPFAM" id="SSF56024">
    <property type="entry name" value="Phospholipase D/nuclease"/>
    <property type="match status" value="2"/>
</dbReference>
<evidence type="ECO:0000313" key="6">
    <source>
        <dbReference type="EMBL" id="RKU45150.1"/>
    </source>
</evidence>
<name>A0A420YBP7_9PEZI</name>
<evidence type="ECO:0000256" key="2">
    <source>
        <dbReference type="PIRSR" id="PIRSR610347-2"/>
    </source>
</evidence>
<feature type="active site" description="Proton donor/acceptor" evidence="1">
    <location>
        <position position="510"/>
    </location>
</feature>
<dbReference type="InterPro" id="IPR001736">
    <property type="entry name" value="PLipase_D/transphosphatidylase"/>
</dbReference>
<dbReference type="GO" id="GO:0017005">
    <property type="term" value="F:3'-tyrosyl-DNA phosphodiesterase activity"/>
    <property type="evidence" value="ECO:0007669"/>
    <property type="project" value="TreeGrafter"/>
</dbReference>
<dbReference type="Pfam" id="PF06087">
    <property type="entry name" value="Tyr-DNA_phospho"/>
    <property type="match status" value="1"/>
</dbReference>
<dbReference type="PROSITE" id="PS50330">
    <property type="entry name" value="UIM"/>
    <property type="match status" value="1"/>
</dbReference>
<sequence>MAEHSLWARELNGEADEDEALRIAIAMSLGENGSQSHTIDLTQEDDVETASEASNESSNALQDDNRRVPSGPAHRARAPLPAPSGLGLLGLDRRKMEAERLARLGKRKADETPLDAVLHTRPSQRMKTESDPPAPPLRQPETRFQRSDQTADIAQDYHPGHGKRPDECTRPKLPFWQGAVKKTWCLGQPRLGDDIKIEEVLQKDQLELAVISSFQWDPDFLLQKIDLTRTKICLISHSPDPAEQDAIRASLPSSRARFCFPPMNGPGNMHSKLQILKFSGYLRVVVPTGNFVGYDWGETGVMENMVFLIDLPRLEDQETREANLLAPFGEDLCYFLQAQGVEGGLIRSLRKYDFSETKKYGFVHSCAGSHGDENWRRTGYCGLGRSINTMGLGTKDAVEVDIVCSSLGAINYDLLRMIYHACQGDAGMKEYVLRTSKKSASSASAISQGLEALRARVRVYFPSQRTVAGSIGGQNNAGTIFCKKQWWDQTSFPKAVLRDCKSKRLGVLMHNKIIYVRHGRPTDTNPTPARFVYVGSANLSESAWGRLTKDRASGKPKMTCRNWECGVVVPITTPGKGTEDLSGFQGTVPVPMQTPGDPYVALENFGSSRPAGVGGVLLQPWCLG</sequence>
<dbReference type="InterPro" id="IPR010347">
    <property type="entry name" value="Tdp1"/>
</dbReference>
<evidence type="ECO:0000256" key="1">
    <source>
        <dbReference type="PIRSR" id="PIRSR610347-1"/>
    </source>
</evidence>
<organism evidence="6 7">
    <name type="scientific">Coniochaeta pulveracea</name>
    <dbReference type="NCBI Taxonomy" id="177199"/>
    <lineage>
        <taxon>Eukaryota</taxon>
        <taxon>Fungi</taxon>
        <taxon>Dikarya</taxon>
        <taxon>Ascomycota</taxon>
        <taxon>Pezizomycotina</taxon>
        <taxon>Sordariomycetes</taxon>
        <taxon>Sordariomycetidae</taxon>
        <taxon>Coniochaetales</taxon>
        <taxon>Coniochaetaceae</taxon>
        <taxon>Coniochaeta</taxon>
    </lineage>
</organism>
<feature type="region of interest" description="Disordered" evidence="4">
    <location>
        <begin position="31"/>
        <end position="88"/>
    </location>
</feature>
<feature type="domain" description="PLD phosphodiesterase" evidence="5">
    <location>
        <begin position="505"/>
        <end position="543"/>
    </location>
</feature>
<dbReference type="GO" id="GO:0005634">
    <property type="term" value="C:nucleus"/>
    <property type="evidence" value="ECO:0007669"/>
    <property type="project" value="InterPro"/>
</dbReference>
<comment type="caution">
    <text evidence="6">The sequence shown here is derived from an EMBL/GenBank/DDBJ whole genome shotgun (WGS) entry which is preliminary data.</text>
</comment>
<protein>
    <recommendedName>
        <fullName evidence="5">PLD phosphodiesterase domain-containing protein</fullName>
    </recommendedName>
</protein>
<feature type="compositionally biased region" description="Low complexity" evidence="4">
    <location>
        <begin position="50"/>
        <end position="60"/>
    </location>
</feature>
<dbReference type="InterPro" id="IPR003903">
    <property type="entry name" value="UIM_dom"/>
</dbReference>
<evidence type="ECO:0000256" key="4">
    <source>
        <dbReference type="SAM" id="MobiDB-lite"/>
    </source>
</evidence>
<dbReference type="Gene3D" id="3.30.870.10">
    <property type="entry name" value="Endonuclease Chain A"/>
    <property type="match status" value="2"/>
</dbReference>
<dbReference type="PANTHER" id="PTHR12415">
    <property type="entry name" value="TYROSYL-DNA PHOSPHODIESTERASE 1"/>
    <property type="match status" value="1"/>
</dbReference>
<evidence type="ECO:0000259" key="5">
    <source>
        <dbReference type="PROSITE" id="PS50035"/>
    </source>
</evidence>
<feature type="binding site" evidence="2">
    <location>
        <position position="272"/>
    </location>
    <ligand>
        <name>substrate</name>
    </ligand>
</feature>
<feature type="active site" description="Nucleophile" evidence="1">
    <location>
        <position position="270"/>
    </location>
</feature>
<dbReference type="GO" id="GO:0003697">
    <property type="term" value="F:single-stranded DNA binding"/>
    <property type="evidence" value="ECO:0007669"/>
    <property type="project" value="TreeGrafter"/>
</dbReference>
<dbReference type="PROSITE" id="PS50035">
    <property type="entry name" value="PLD"/>
    <property type="match status" value="1"/>
</dbReference>
<dbReference type="CDD" id="cd09122">
    <property type="entry name" value="PLDc_Tdp1_1"/>
    <property type="match status" value="1"/>
</dbReference>
<dbReference type="AlphaFoldDB" id="A0A420YBP7"/>
<dbReference type="Proteomes" id="UP000275385">
    <property type="component" value="Unassembled WGS sequence"/>
</dbReference>
<evidence type="ECO:0000313" key="7">
    <source>
        <dbReference type="Proteomes" id="UP000275385"/>
    </source>
</evidence>
<accession>A0A420YBP7</accession>
<keyword evidence="7" id="KW-1185">Reference proteome</keyword>
<dbReference type="STRING" id="177199.A0A420YBP7"/>